<dbReference type="RefSeq" id="WP_155554359.1">
    <property type="nucleotide sequence ID" value="NZ_BMJD01000002.1"/>
</dbReference>
<comment type="caution">
    <text evidence="2">The sequence shown here is derived from an EMBL/GenBank/DDBJ whole genome shotgun (WGS) entry which is preliminary data.</text>
</comment>
<dbReference type="InterPro" id="IPR050361">
    <property type="entry name" value="MPP/UQCRC_Complex"/>
</dbReference>
<dbReference type="PANTHER" id="PTHR11851">
    <property type="entry name" value="METALLOPROTEASE"/>
    <property type="match status" value="1"/>
</dbReference>
<evidence type="ECO:0000259" key="1">
    <source>
        <dbReference type="Pfam" id="PF05193"/>
    </source>
</evidence>
<dbReference type="EMBL" id="BMJD01000002">
    <property type="protein sequence ID" value="GGB30820.1"/>
    <property type="molecule type" value="Genomic_DNA"/>
</dbReference>
<evidence type="ECO:0000313" key="2">
    <source>
        <dbReference type="EMBL" id="GGB30820.1"/>
    </source>
</evidence>
<dbReference type="Gene3D" id="3.30.830.10">
    <property type="entry name" value="Metalloenzyme, LuxS/M16 peptidase-like"/>
    <property type="match status" value="2"/>
</dbReference>
<dbReference type="Proteomes" id="UP000621492">
    <property type="component" value="Unassembled WGS sequence"/>
</dbReference>
<dbReference type="PANTHER" id="PTHR11851:SF186">
    <property type="entry name" value="INACTIVE METALLOPROTEASE YMFF-RELATED"/>
    <property type="match status" value="1"/>
</dbReference>
<proteinExistence type="predicted"/>
<dbReference type="NCBIfam" id="NF047422">
    <property type="entry name" value="YfmF_fam"/>
    <property type="match status" value="1"/>
</dbReference>
<organism evidence="2 3">
    <name type="scientific">Lentibacillus populi</name>
    <dbReference type="NCBI Taxonomy" id="1827502"/>
    <lineage>
        <taxon>Bacteria</taxon>
        <taxon>Bacillati</taxon>
        <taxon>Bacillota</taxon>
        <taxon>Bacilli</taxon>
        <taxon>Bacillales</taxon>
        <taxon>Bacillaceae</taxon>
        <taxon>Lentibacillus</taxon>
    </lineage>
</organism>
<sequence length="429" mass="48825">MNKLTEEVFRENGFRLHVIPHQKHKTIAFVAKFRAPLDRDTITMRALLPYVLKQGTKAYPSRKELETQLDNLYGATLSIDGTKKGNNHIISVRLEVANDKFIADESTVMDNAVALLNEVIFHPNVANGAFSQAITDREKETLKQKMNALVDDKMSYANTRLIDEMCKDEIYRLHVHGYEEDLASITPENLYQYYQTMIQHDQLDIYVSGDVESNSMKEKFISSINRDADSELATNQPEAAKRIGRPDTVIEKQAVQQAKLHLGYRTNITYSDEDYFALQVFNGLFGGFPSSKLFINVREKHSLAYYASSRFESHKGLLMVFSGIAPKDYEQAKEIIEQQMEAMKKGDFTDKEVKETKGLIVNQLLETLDNQQGIIEMLYQQVIGNKQMSPEELIAGIKQVTKEEIVNVAKKMELDTVYLLTKNGGNADE</sequence>
<evidence type="ECO:0000313" key="3">
    <source>
        <dbReference type="Proteomes" id="UP000621492"/>
    </source>
</evidence>
<dbReference type="AlphaFoldDB" id="A0A9W5TUT7"/>
<keyword evidence="3" id="KW-1185">Reference proteome</keyword>
<dbReference type="InterPro" id="IPR011249">
    <property type="entry name" value="Metalloenz_LuxS/M16"/>
</dbReference>
<gene>
    <name evidence="2" type="ORF">GCM10011409_05170</name>
</gene>
<dbReference type="InterPro" id="IPR007863">
    <property type="entry name" value="Peptidase_M16_C"/>
</dbReference>
<name>A0A9W5TUT7_9BACI</name>
<protein>
    <submittedName>
        <fullName evidence="2">Peptidase M16</fullName>
    </submittedName>
</protein>
<feature type="domain" description="Peptidase M16 C-terminal" evidence="1">
    <location>
        <begin position="184"/>
        <end position="357"/>
    </location>
</feature>
<reference evidence="2" key="1">
    <citation type="journal article" date="2014" name="Int. J. Syst. Evol. Microbiol.">
        <title>Complete genome sequence of Corynebacterium casei LMG S-19264T (=DSM 44701T), isolated from a smear-ripened cheese.</title>
        <authorList>
            <consortium name="US DOE Joint Genome Institute (JGI-PGF)"/>
            <person name="Walter F."/>
            <person name="Albersmeier A."/>
            <person name="Kalinowski J."/>
            <person name="Ruckert C."/>
        </authorList>
    </citation>
    <scope>NUCLEOTIDE SEQUENCE</scope>
    <source>
        <strain evidence="2">CGMCC 1.15454</strain>
    </source>
</reference>
<dbReference type="GO" id="GO:0046872">
    <property type="term" value="F:metal ion binding"/>
    <property type="evidence" value="ECO:0007669"/>
    <property type="project" value="InterPro"/>
</dbReference>
<accession>A0A9W5TUT7</accession>
<dbReference type="SUPFAM" id="SSF63411">
    <property type="entry name" value="LuxS/MPP-like metallohydrolase"/>
    <property type="match status" value="2"/>
</dbReference>
<dbReference type="Pfam" id="PF05193">
    <property type="entry name" value="Peptidase_M16_C"/>
    <property type="match status" value="1"/>
</dbReference>
<reference evidence="2" key="2">
    <citation type="submission" date="2020-09" db="EMBL/GenBank/DDBJ databases">
        <authorList>
            <person name="Sun Q."/>
            <person name="Zhou Y."/>
        </authorList>
    </citation>
    <scope>NUCLEOTIDE SEQUENCE</scope>
    <source>
        <strain evidence="2">CGMCC 1.15454</strain>
    </source>
</reference>